<proteinExistence type="predicted"/>
<organism evidence="2 3">
    <name type="scientific">Rubripirellula reticaptiva</name>
    <dbReference type="NCBI Taxonomy" id="2528013"/>
    <lineage>
        <taxon>Bacteria</taxon>
        <taxon>Pseudomonadati</taxon>
        <taxon>Planctomycetota</taxon>
        <taxon>Planctomycetia</taxon>
        <taxon>Pirellulales</taxon>
        <taxon>Pirellulaceae</taxon>
        <taxon>Rubripirellula</taxon>
    </lineage>
</organism>
<dbReference type="Proteomes" id="UP000317977">
    <property type="component" value="Unassembled WGS sequence"/>
</dbReference>
<reference evidence="2 3" key="1">
    <citation type="submission" date="2019-02" db="EMBL/GenBank/DDBJ databases">
        <title>Deep-cultivation of Planctomycetes and their phenomic and genomic characterization uncovers novel biology.</title>
        <authorList>
            <person name="Wiegand S."/>
            <person name="Jogler M."/>
            <person name="Boedeker C."/>
            <person name="Pinto D."/>
            <person name="Vollmers J."/>
            <person name="Rivas-Marin E."/>
            <person name="Kohn T."/>
            <person name="Peeters S.H."/>
            <person name="Heuer A."/>
            <person name="Rast P."/>
            <person name="Oberbeckmann S."/>
            <person name="Bunk B."/>
            <person name="Jeske O."/>
            <person name="Meyerdierks A."/>
            <person name="Storesund J.E."/>
            <person name="Kallscheuer N."/>
            <person name="Luecker S."/>
            <person name="Lage O.M."/>
            <person name="Pohl T."/>
            <person name="Merkel B.J."/>
            <person name="Hornburger P."/>
            <person name="Mueller R.-W."/>
            <person name="Bruemmer F."/>
            <person name="Labrenz M."/>
            <person name="Spormann A.M."/>
            <person name="Op Den Camp H."/>
            <person name="Overmann J."/>
            <person name="Amann R."/>
            <person name="Jetten M.S.M."/>
            <person name="Mascher T."/>
            <person name="Medema M.H."/>
            <person name="Devos D.P."/>
            <person name="Kaster A.-K."/>
            <person name="Ovreas L."/>
            <person name="Rohde M."/>
            <person name="Galperin M.Y."/>
            <person name="Jogler C."/>
        </authorList>
    </citation>
    <scope>NUCLEOTIDE SEQUENCE [LARGE SCALE GENOMIC DNA]</scope>
    <source>
        <strain evidence="2 3">Poly59</strain>
    </source>
</reference>
<dbReference type="AlphaFoldDB" id="A0A5C6EMS1"/>
<dbReference type="RefSeq" id="WP_146535705.1">
    <property type="nucleotide sequence ID" value="NZ_SJPX01000004.1"/>
</dbReference>
<protein>
    <submittedName>
        <fullName evidence="2">Uncharacterized protein</fullName>
    </submittedName>
</protein>
<evidence type="ECO:0000256" key="1">
    <source>
        <dbReference type="SAM" id="Coils"/>
    </source>
</evidence>
<comment type="caution">
    <text evidence="2">The sequence shown here is derived from an EMBL/GenBank/DDBJ whole genome shotgun (WGS) entry which is preliminary data.</text>
</comment>
<gene>
    <name evidence="2" type="ORF">Poly59_40620</name>
</gene>
<name>A0A5C6EMS1_9BACT</name>
<feature type="coiled-coil region" evidence="1">
    <location>
        <begin position="107"/>
        <end position="162"/>
    </location>
</feature>
<keyword evidence="1" id="KW-0175">Coiled coil</keyword>
<keyword evidence="3" id="KW-1185">Reference proteome</keyword>
<accession>A0A5C6EMS1</accession>
<sequence>MSVSIDRKSIRNVELTIQMRKVDELLREVFTDHEQLPAKLWFRKQLGKYPPEEVNQLLTEISDMEKPTYTELWIAALTMLPGFLPVPVCTSEPSASGCSMSIESMSVSELQELHRECEESIEAISSEVIDLQSDRDDLQLEIDELNETLEPLEDSLDEQQELFDSIECELEGRGDQVL</sequence>
<dbReference type="EMBL" id="SJPX01000004">
    <property type="protein sequence ID" value="TWU49447.1"/>
    <property type="molecule type" value="Genomic_DNA"/>
</dbReference>
<evidence type="ECO:0000313" key="2">
    <source>
        <dbReference type="EMBL" id="TWU49447.1"/>
    </source>
</evidence>
<evidence type="ECO:0000313" key="3">
    <source>
        <dbReference type="Proteomes" id="UP000317977"/>
    </source>
</evidence>